<reference evidence="1 2" key="1">
    <citation type="submission" date="2018-02" db="EMBL/GenBank/DDBJ databases">
        <title>Acetobacter orientalis genome.</title>
        <authorList>
            <person name="Nakashima N."/>
            <person name="Tamura T."/>
        </authorList>
    </citation>
    <scope>NUCLEOTIDE SEQUENCE [LARGE SCALE GENOMIC DNA]</scope>
    <source>
        <strain evidence="1 2">FAN1</strain>
    </source>
</reference>
<evidence type="ECO:0000313" key="1">
    <source>
        <dbReference type="EMBL" id="BBC79260.1"/>
    </source>
</evidence>
<dbReference type="Proteomes" id="UP000270034">
    <property type="component" value="Chromosome"/>
</dbReference>
<gene>
    <name evidence="1" type="ORF">AcetOrient_orf01336</name>
</gene>
<accession>A0A2Z5ZFG0</accession>
<name>A0A2Z5ZFG0_9PROT</name>
<dbReference type="AlphaFoldDB" id="A0A2Z5ZFG0"/>
<protein>
    <submittedName>
        <fullName evidence="1">CO2+/Mg2+ efflux protein ApaG</fullName>
    </submittedName>
</protein>
<dbReference type="EMBL" id="AP018515">
    <property type="protein sequence ID" value="BBC79260.1"/>
    <property type="molecule type" value="Genomic_DNA"/>
</dbReference>
<dbReference type="KEGG" id="aot:AcetOri_orf01336"/>
<proteinExistence type="predicted"/>
<evidence type="ECO:0000313" key="2">
    <source>
        <dbReference type="Proteomes" id="UP000270034"/>
    </source>
</evidence>
<organism evidence="1 2">
    <name type="scientific">Acetobacter orientalis</name>
    <dbReference type="NCBI Taxonomy" id="146474"/>
    <lineage>
        <taxon>Bacteria</taxon>
        <taxon>Pseudomonadati</taxon>
        <taxon>Pseudomonadota</taxon>
        <taxon>Alphaproteobacteria</taxon>
        <taxon>Acetobacterales</taxon>
        <taxon>Acetobacteraceae</taxon>
        <taxon>Acetobacter</taxon>
    </lineage>
</organism>
<sequence length="61" mass="6915">MSAFLPRHFMIGAKAQLPCAWGKRRFLSSFAARTFSALRSTYAPCLTGRPLRPRLMTQKTL</sequence>